<accession>A0AAU1U496</accession>
<proteinExistence type="predicted"/>
<dbReference type="InterPro" id="IPR036259">
    <property type="entry name" value="MFS_trans_sf"/>
</dbReference>
<feature type="compositionally biased region" description="Low complexity" evidence="1">
    <location>
        <begin position="79"/>
        <end position="90"/>
    </location>
</feature>
<keyword evidence="2" id="KW-0812">Transmembrane</keyword>
<sequence length="98" mass="9619">MKGSPVLARVDGSAAGSVSGLLPTAQQLGGSIGVAAAGLVYLAPAAGPGAAFRHAMIYEAAVFAVTALISLRMRDRNRPAAPRADAARAAGTFGTPGS</sequence>
<name>A0AAU1U496_9ACTN</name>
<dbReference type="AlphaFoldDB" id="A0AAU1U496"/>
<evidence type="ECO:0000256" key="2">
    <source>
        <dbReference type="SAM" id="Phobius"/>
    </source>
</evidence>
<feature type="region of interest" description="Disordered" evidence="1">
    <location>
        <begin position="77"/>
        <end position="98"/>
    </location>
</feature>
<protein>
    <recommendedName>
        <fullName evidence="4">Major facilitator superfamily (MFS) profile domain-containing protein</fullName>
    </recommendedName>
</protein>
<dbReference type="SUPFAM" id="SSF103473">
    <property type="entry name" value="MFS general substrate transporter"/>
    <property type="match status" value="1"/>
</dbReference>
<evidence type="ECO:0000256" key="1">
    <source>
        <dbReference type="SAM" id="MobiDB-lite"/>
    </source>
</evidence>
<organism evidence="3">
    <name type="scientific">Streptomyces sp. NBC_00119</name>
    <dbReference type="NCBI Taxonomy" id="2975659"/>
    <lineage>
        <taxon>Bacteria</taxon>
        <taxon>Bacillati</taxon>
        <taxon>Actinomycetota</taxon>
        <taxon>Actinomycetes</taxon>
        <taxon>Kitasatosporales</taxon>
        <taxon>Streptomycetaceae</taxon>
        <taxon>Streptomyces</taxon>
    </lineage>
</organism>
<dbReference type="EMBL" id="CP108195">
    <property type="protein sequence ID" value="WTS11448.1"/>
    <property type="molecule type" value="Genomic_DNA"/>
</dbReference>
<feature type="transmembrane region" description="Helical" evidence="2">
    <location>
        <begin position="55"/>
        <end position="73"/>
    </location>
</feature>
<keyword evidence="2" id="KW-0472">Membrane</keyword>
<reference evidence="3" key="1">
    <citation type="submission" date="2022-10" db="EMBL/GenBank/DDBJ databases">
        <title>The complete genomes of actinobacterial strains from the NBC collection.</title>
        <authorList>
            <person name="Joergensen T.S."/>
            <person name="Alvarez Arevalo M."/>
            <person name="Sterndorff E.B."/>
            <person name="Faurdal D."/>
            <person name="Vuksanovic O."/>
            <person name="Mourched A.-S."/>
            <person name="Charusanti P."/>
            <person name="Shaw S."/>
            <person name="Blin K."/>
            <person name="Weber T."/>
        </authorList>
    </citation>
    <scope>NUCLEOTIDE SEQUENCE</scope>
    <source>
        <strain evidence="3">NBC_00119</strain>
    </source>
</reference>
<evidence type="ECO:0000313" key="3">
    <source>
        <dbReference type="EMBL" id="WTS11448.1"/>
    </source>
</evidence>
<evidence type="ECO:0008006" key="4">
    <source>
        <dbReference type="Google" id="ProtNLM"/>
    </source>
</evidence>
<gene>
    <name evidence="3" type="ORF">OHU69_10445</name>
</gene>
<keyword evidence="2" id="KW-1133">Transmembrane helix</keyword>